<accession>A0A841NM25</accession>
<reference evidence="1 2" key="1">
    <citation type="submission" date="2020-08" db="EMBL/GenBank/DDBJ databases">
        <title>Functional genomics of gut bacteria from endangered species of beetles.</title>
        <authorList>
            <person name="Carlos-Shanley C."/>
        </authorList>
    </citation>
    <scope>NUCLEOTIDE SEQUENCE [LARGE SCALE GENOMIC DNA]</scope>
    <source>
        <strain evidence="1 2">S00136</strain>
    </source>
</reference>
<proteinExistence type="predicted"/>
<keyword evidence="2" id="KW-1185">Reference proteome</keyword>
<dbReference type="AlphaFoldDB" id="A0A841NM25"/>
<dbReference type="Proteomes" id="UP000589738">
    <property type="component" value="Unassembled WGS sequence"/>
</dbReference>
<evidence type="ECO:0000313" key="2">
    <source>
        <dbReference type="Proteomes" id="UP000589738"/>
    </source>
</evidence>
<dbReference type="EMBL" id="JACHLC010000005">
    <property type="protein sequence ID" value="MBB6372279.1"/>
    <property type="molecule type" value="Genomic_DNA"/>
</dbReference>
<comment type="caution">
    <text evidence="1">The sequence shown here is derived from an EMBL/GenBank/DDBJ whole genome shotgun (WGS) entry which is preliminary data.</text>
</comment>
<dbReference type="RefSeq" id="WP_228456415.1">
    <property type="nucleotide sequence ID" value="NZ_JACHLC010000005.1"/>
</dbReference>
<name>A0A841NM25_9FLAO</name>
<gene>
    <name evidence="1" type="ORF">HNP36_003371</name>
</gene>
<organism evidence="1 2">
    <name type="scientific">Chryseobacterium shigense</name>
    <dbReference type="NCBI Taxonomy" id="297244"/>
    <lineage>
        <taxon>Bacteria</taxon>
        <taxon>Pseudomonadati</taxon>
        <taxon>Bacteroidota</taxon>
        <taxon>Flavobacteriia</taxon>
        <taxon>Flavobacteriales</taxon>
        <taxon>Weeksellaceae</taxon>
        <taxon>Chryseobacterium group</taxon>
        <taxon>Chryseobacterium</taxon>
    </lineage>
</organism>
<evidence type="ECO:0000313" key="1">
    <source>
        <dbReference type="EMBL" id="MBB6372279.1"/>
    </source>
</evidence>
<sequence length="338" mass="38085">MKKIIVLITLSLFSVFYSQDSYENELKQTKLFVKEVLKNQPSKVIEYVKLTDGGIKQSKTDNPVEEFELQWDLFYKIIRKNNKIVYISKSDDLWGHIGDSKTSYNYYFNEEGILVGAEKSLDFFLLDTTCANQVRYYASYTNVKAEKLEKAEMYKDDNGNIIDFTSRKCKNSKAYIQGITNSLDKITFRDVEGFMMAEKIKYYRTDKNEKYIENEKENPVFGNLIKGRGKEVIQNENTGDPLGGDGNGNSKVGIDRKLIGYIPGTMGRGGEQPSHSCTARGSVTIAYTVDKAGNVVSARRSGGGSDSCIVSTSIGWIKKYVKAEKADVSSMGTYKITF</sequence>
<protein>
    <submittedName>
        <fullName evidence="1">Uncharacterized protein</fullName>
    </submittedName>
</protein>